<gene>
    <name evidence="1" type="ORF">GXX48_03065</name>
</gene>
<sequence length="162" mass="17949">MKILSVTNLNWVDAEQTKFDAVVEFEELGIVPYTASPDSTSDYGQEIWANGIAGEYGDIADYEEPQPLTPEELRKMMPKLEKWRVDTVIDLETGLRDKINAAIAKWPDPKRTIAKNKLASVTVFDRLDPLFDELGAEPEVGKTPDDIDAMWAAGAALPPALT</sequence>
<dbReference type="AlphaFoldDB" id="A0A7V6TY94"/>
<accession>A0A7V6TY94</accession>
<reference evidence="1 2" key="1">
    <citation type="journal article" date="2020" name="Biotechnol. Biofuels">
        <title>New insights from the biogas microbiome by comprehensive genome-resolved metagenomics of nearly 1600 species originating from multiple anaerobic digesters.</title>
        <authorList>
            <person name="Campanaro S."/>
            <person name="Treu L."/>
            <person name="Rodriguez-R L.M."/>
            <person name="Kovalovszki A."/>
            <person name="Ziels R.M."/>
            <person name="Maus I."/>
            <person name="Zhu X."/>
            <person name="Kougias P.G."/>
            <person name="Basile A."/>
            <person name="Luo G."/>
            <person name="Schluter A."/>
            <person name="Konstantinidis K.T."/>
            <person name="Angelidaki I."/>
        </authorList>
    </citation>
    <scope>NUCLEOTIDE SEQUENCE [LARGE SCALE GENOMIC DNA]</scope>
    <source>
        <strain evidence="1">AS04akNAM_66</strain>
    </source>
</reference>
<dbReference type="Proteomes" id="UP000551563">
    <property type="component" value="Unassembled WGS sequence"/>
</dbReference>
<proteinExistence type="predicted"/>
<protein>
    <submittedName>
        <fullName evidence="1">Uncharacterized protein</fullName>
    </submittedName>
</protein>
<name>A0A7V6TY94_9HYPH</name>
<organism evidence="1 2">
    <name type="scientific">Brucella intermedia</name>
    <dbReference type="NCBI Taxonomy" id="94625"/>
    <lineage>
        <taxon>Bacteria</taxon>
        <taxon>Pseudomonadati</taxon>
        <taxon>Pseudomonadota</taxon>
        <taxon>Alphaproteobacteria</taxon>
        <taxon>Hyphomicrobiales</taxon>
        <taxon>Brucellaceae</taxon>
        <taxon>Brucella/Ochrobactrum group</taxon>
        <taxon>Brucella</taxon>
    </lineage>
</organism>
<evidence type="ECO:0000313" key="2">
    <source>
        <dbReference type="Proteomes" id="UP000551563"/>
    </source>
</evidence>
<dbReference type="EMBL" id="DUMN01000103">
    <property type="protein sequence ID" value="HHV66615.1"/>
    <property type="molecule type" value="Genomic_DNA"/>
</dbReference>
<evidence type="ECO:0000313" key="1">
    <source>
        <dbReference type="EMBL" id="HHV66615.1"/>
    </source>
</evidence>
<comment type="caution">
    <text evidence="1">The sequence shown here is derived from an EMBL/GenBank/DDBJ whole genome shotgun (WGS) entry which is preliminary data.</text>
</comment>